<dbReference type="STRING" id="151549.A0A4C1XSN7"/>
<comment type="caution">
    <text evidence="2">The sequence shown here is derived from an EMBL/GenBank/DDBJ whole genome shotgun (WGS) entry which is preliminary data.</text>
</comment>
<accession>A0A4C1XSN7</accession>
<dbReference type="EMBL" id="BGZK01000922">
    <property type="protein sequence ID" value="GBP65199.1"/>
    <property type="molecule type" value="Genomic_DNA"/>
</dbReference>
<feature type="compositionally biased region" description="Polar residues" evidence="1">
    <location>
        <begin position="41"/>
        <end position="52"/>
    </location>
</feature>
<dbReference type="Proteomes" id="UP000299102">
    <property type="component" value="Unassembled WGS sequence"/>
</dbReference>
<proteinExistence type="predicted"/>
<feature type="compositionally biased region" description="Basic and acidic residues" evidence="1">
    <location>
        <begin position="82"/>
        <end position="94"/>
    </location>
</feature>
<sequence>MENPGSGKSPHSALSFRYNANNEELEELYPTCEDDPPTPQFDISSNVNSENASPKKIDRTTSIIDKYFKSIRVDKVNEKLDEGKNEASKMEDAQKTSSTSKEVTSSPMKEYLNRLGKRTGNSDINADVKDGPNETWKIFHDFKYKITQAVEDIKSRSVDETREKSILRDSSISDSEDNSAMRDSDQQSVSSLDSSMQNLSELTQAVTAKANDQEANFPVEKSLSDNSDDTHRNMVYNVSVDVEKKLLDDSGMMEVESGVEALEENNMEDLTDNCEIKKDAQEHQQTTACSEQISKCVFSVVKNNIQERIKSCNLRLSYTQVKIGKRALWDDKLESVSFYQHRFYNLTGARLLILPKDLVRKRHWSKKYPICIVLSEKEKIQVLEKEPKTPEKKQSDVPVETKSKEQVEQIDTSEANTSPEKKKKFVWRKKEKVNSQTETDSGKEGLRQRIARRMHRDKKTESASTFPDTSENLPNKSSLLEELSFQEPTSESSMKSLNTIKDEDEELDENELSRIKDFLDDSELEGSAEGEWTVHVKDSRDKHSRLFLFGRTGREKHEWYRRLNTAINEANATSKDSSTGEEGAPSDAHAPTREVEMAVYKLAEKEAIAFAKPTSKVYDAIPEVISVTSASQPLGPSDWESYEKTFWPYLFKIIQSHDTNTKTTSDVGVMCEIDPSPKHWRNRSKSDNVKGTAAPVTGEKRNDRETGQCVRCATSYNSTTCRRAKFVGRIATCKQLGASTNFTYE</sequence>
<feature type="region of interest" description="Disordered" evidence="1">
    <location>
        <begin position="385"/>
        <end position="477"/>
    </location>
</feature>
<evidence type="ECO:0000313" key="2">
    <source>
        <dbReference type="EMBL" id="GBP65199.1"/>
    </source>
</evidence>
<feature type="region of interest" description="Disordered" evidence="1">
    <location>
        <begin position="209"/>
        <end position="230"/>
    </location>
</feature>
<feature type="region of interest" description="Disordered" evidence="1">
    <location>
        <begin position="677"/>
        <end position="701"/>
    </location>
</feature>
<feature type="region of interest" description="Disordered" evidence="1">
    <location>
        <begin position="82"/>
        <end position="108"/>
    </location>
</feature>
<feature type="compositionally biased region" description="Basic and acidic residues" evidence="1">
    <location>
        <begin position="385"/>
        <end position="407"/>
    </location>
</feature>
<evidence type="ECO:0000313" key="3">
    <source>
        <dbReference type="Proteomes" id="UP000299102"/>
    </source>
</evidence>
<name>A0A4C1XSN7_EUMVA</name>
<keyword evidence="3" id="KW-1185">Reference proteome</keyword>
<feature type="compositionally biased region" description="Polar residues" evidence="1">
    <location>
        <begin position="409"/>
        <end position="418"/>
    </location>
</feature>
<feature type="region of interest" description="Disordered" evidence="1">
    <location>
        <begin position="1"/>
        <end position="55"/>
    </location>
</feature>
<protein>
    <submittedName>
        <fullName evidence="2">Testis-expressed protein 2</fullName>
    </submittedName>
</protein>
<evidence type="ECO:0000256" key="1">
    <source>
        <dbReference type="SAM" id="MobiDB-lite"/>
    </source>
</evidence>
<organism evidence="2 3">
    <name type="scientific">Eumeta variegata</name>
    <name type="common">Bagworm moth</name>
    <name type="synonym">Eumeta japonica</name>
    <dbReference type="NCBI Taxonomy" id="151549"/>
    <lineage>
        <taxon>Eukaryota</taxon>
        <taxon>Metazoa</taxon>
        <taxon>Ecdysozoa</taxon>
        <taxon>Arthropoda</taxon>
        <taxon>Hexapoda</taxon>
        <taxon>Insecta</taxon>
        <taxon>Pterygota</taxon>
        <taxon>Neoptera</taxon>
        <taxon>Endopterygota</taxon>
        <taxon>Lepidoptera</taxon>
        <taxon>Glossata</taxon>
        <taxon>Ditrysia</taxon>
        <taxon>Tineoidea</taxon>
        <taxon>Psychidae</taxon>
        <taxon>Oiketicinae</taxon>
        <taxon>Eumeta</taxon>
    </lineage>
</organism>
<gene>
    <name evidence="2" type="primary">TEX2</name>
    <name evidence="2" type="ORF">EVAR_50006_1</name>
</gene>
<feature type="region of interest" description="Disordered" evidence="1">
    <location>
        <begin position="155"/>
        <end position="197"/>
    </location>
</feature>
<dbReference type="OrthoDB" id="26740at2759"/>
<feature type="compositionally biased region" description="Basic residues" evidence="1">
    <location>
        <begin position="421"/>
        <end position="431"/>
    </location>
</feature>
<reference evidence="2 3" key="1">
    <citation type="journal article" date="2019" name="Commun. Biol.">
        <title>The bagworm genome reveals a unique fibroin gene that provides high tensile strength.</title>
        <authorList>
            <person name="Kono N."/>
            <person name="Nakamura H."/>
            <person name="Ohtoshi R."/>
            <person name="Tomita M."/>
            <person name="Numata K."/>
            <person name="Arakawa K."/>
        </authorList>
    </citation>
    <scope>NUCLEOTIDE SEQUENCE [LARGE SCALE GENOMIC DNA]</scope>
</reference>
<feature type="compositionally biased region" description="Low complexity" evidence="1">
    <location>
        <begin position="95"/>
        <end position="106"/>
    </location>
</feature>
<dbReference type="AlphaFoldDB" id="A0A4C1XSN7"/>
<feature type="compositionally biased region" description="Polar residues" evidence="1">
    <location>
        <begin position="462"/>
        <end position="477"/>
    </location>
</feature>
<feature type="compositionally biased region" description="Low complexity" evidence="1">
    <location>
        <begin position="186"/>
        <end position="197"/>
    </location>
</feature>
<feature type="region of interest" description="Disordered" evidence="1">
    <location>
        <begin position="570"/>
        <end position="592"/>
    </location>
</feature>
<feature type="compositionally biased region" description="Basic and acidic residues" evidence="1">
    <location>
        <begin position="155"/>
        <end position="167"/>
    </location>
</feature>
<feature type="compositionally biased region" description="Acidic residues" evidence="1">
    <location>
        <begin position="23"/>
        <end position="36"/>
    </location>
</feature>